<dbReference type="SMART" id="SM00388">
    <property type="entry name" value="HisKA"/>
    <property type="match status" value="1"/>
</dbReference>
<evidence type="ECO:0000256" key="7">
    <source>
        <dbReference type="ARBA" id="ARBA00022679"/>
    </source>
</evidence>
<dbReference type="EC" id="2.7.13.3" evidence="4"/>
<dbReference type="GO" id="GO:0005886">
    <property type="term" value="C:plasma membrane"/>
    <property type="evidence" value="ECO:0007669"/>
    <property type="project" value="UniProtKB-SubCell"/>
</dbReference>
<evidence type="ECO:0000256" key="12">
    <source>
        <dbReference type="ARBA" id="ARBA00022989"/>
    </source>
</evidence>
<dbReference type="InterPro" id="IPR050351">
    <property type="entry name" value="BphY/WalK/GraS-like"/>
</dbReference>
<dbReference type="PANTHER" id="PTHR42878">
    <property type="entry name" value="TWO-COMPONENT HISTIDINE KINASE"/>
    <property type="match status" value="1"/>
</dbReference>
<dbReference type="SUPFAM" id="SSF158472">
    <property type="entry name" value="HAMP domain-like"/>
    <property type="match status" value="1"/>
</dbReference>
<feature type="domain" description="PAS" evidence="17">
    <location>
        <begin position="137"/>
        <end position="180"/>
    </location>
</feature>
<keyword evidence="9" id="KW-0547">Nucleotide-binding</keyword>
<dbReference type="InterPro" id="IPR000014">
    <property type="entry name" value="PAS"/>
</dbReference>
<reference evidence="19 20" key="1">
    <citation type="journal article" date="2016" name="Nat. Biotechnol.">
        <title>Measurement of bacterial replication rates in microbial communities.</title>
        <authorList>
            <person name="Brown C.T."/>
            <person name="Olm M.R."/>
            <person name="Thomas B.C."/>
            <person name="Banfield J.F."/>
        </authorList>
    </citation>
    <scope>NUCLEOTIDE SEQUENCE [LARGE SCALE GENOMIC DNA]</scope>
    <source>
        <strain evidence="19">42_262</strain>
    </source>
</reference>
<evidence type="ECO:0000256" key="1">
    <source>
        <dbReference type="ARBA" id="ARBA00000085"/>
    </source>
</evidence>
<evidence type="ECO:0000256" key="11">
    <source>
        <dbReference type="ARBA" id="ARBA00022840"/>
    </source>
</evidence>
<feature type="transmembrane region" description="Helical" evidence="15">
    <location>
        <begin position="12"/>
        <end position="34"/>
    </location>
</feature>
<evidence type="ECO:0000259" key="18">
    <source>
        <dbReference type="PROSITE" id="PS50885"/>
    </source>
</evidence>
<keyword evidence="12 15" id="KW-1133">Transmembrane helix</keyword>
<dbReference type="Proteomes" id="UP000186631">
    <property type="component" value="Unassembled WGS sequence"/>
</dbReference>
<dbReference type="InterPro" id="IPR003660">
    <property type="entry name" value="HAMP_dom"/>
</dbReference>
<dbReference type="Pfam" id="PF02518">
    <property type="entry name" value="HATPase_c"/>
    <property type="match status" value="1"/>
</dbReference>
<dbReference type="PRINTS" id="PR00344">
    <property type="entry name" value="BCTRLSENSOR"/>
</dbReference>
<dbReference type="Gene3D" id="3.30.450.20">
    <property type="entry name" value="PAS domain"/>
    <property type="match status" value="1"/>
</dbReference>
<evidence type="ECO:0000313" key="19">
    <source>
        <dbReference type="EMBL" id="OKZ43874.1"/>
    </source>
</evidence>
<keyword evidence="7" id="KW-0808">Transferase</keyword>
<dbReference type="Gene3D" id="1.10.287.130">
    <property type="match status" value="1"/>
</dbReference>
<evidence type="ECO:0000256" key="15">
    <source>
        <dbReference type="SAM" id="Phobius"/>
    </source>
</evidence>
<dbReference type="InterPro" id="IPR036890">
    <property type="entry name" value="HATPase_C_sf"/>
</dbReference>
<dbReference type="PANTHER" id="PTHR42878:SF7">
    <property type="entry name" value="SENSOR HISTIDINE KINASE GLRK"/>
    <property type="match status" value="1"/>
</dbReference>
<dbReference type="PROSITE" id="PS50109">
    <property type="entry name" value="HIS_KIN"/>
    <property type="match status" value="1"/>
</dbReference>
<dbReference type="FunFam" id="3.30.565.10:FF:000023">
    <property type="entry name" value="PAS domain-containing sensor histidine kinase"/>
    <property type="match status" value="1"/>
</dbReference>
<dbReference type="InterPro" id="IPR036097">
    <property type="entry name" value="HisK_dim/P_sf"/>
</dbReference>
<evidence type="ECO:0000256" key="5">
    <source>
        <dbReference type="ARBA" id="ARBA00022475"/>
    </source>
</evidence>
<evidence type="ECO:0000256" key="2">
    <source>
        <dbReference type="ARBA" id="ARBA00004141"/>
    </source>
</evidence>
<dbReference type="EMBL" id="MNQV01000232">
    <property type="protein sequence ID" value="OKZ43874.1"/>
    <property type="molecule type" value="Genomic_DNA"/>
</dbReference>
<dbReference type="InterPro" id="IPR035965">
    <property type="entry name" value="PAS-like_dom_sf"/>
</dbReference>
<evidence type="ECO:0000256" key="13">
    <source>
        <dbReference type="ARBA" id="ARBA00023012"/>
    </source>
</evidence>
<feature type="domain" description="Histidine kinase" evidence="16">
    <location>
        <begin position="276"/>
        <end position="492"/>
    </location>
</feature>
<keyword evidence="10 19" id="KW-0418">Kinase</keyword>
<dbReference type="GO" id="GO:0000156">
    <property type="term" value="F:phosphorelay response regulator activity"/>
    <property type="evidence" value="ECO:0007669"/>
    <property type="project" value="TreeGrafter"/>
</dbReference>
<dbReference type="SMART" id="SM00387">
    <property type="entry name" value="HATPase_c"/>
    <property type="match status" value="1"/>
</dbReference>
<dbReference type="FunFam" id="1.10.287.130:FF:000068">
    <property type="entry name" value="PAS domain-containing sensor histidine kinase"/>
    <property type="match status" value="1"/>
</dbReference>
<keyword evidence="5" id="KW-1003">Cell membrane</keyword>
<dbReference type="SMART" id="SM00091">
    <property type="entry name" value="PAS"/>
    <property type="match status" value="1"/>
</dbReference>
<evidence type="ECO:0000256" key="6">
    <source>
        <dbReference type="ARBA" id="ARBA00022553"/>
    </source>
</evidence>
<dbReference type="CDD" id="cd00130">
    <property type="entry name" value="PAS"/>
    <property type="match status" value="1"/>
</dbReference>
<dbReference type="InterPro" id="IPR003661">
    <property type="entry name" value="HisK_dim/P_dom"/>
</dbReference>
<dbReference type="SUPFAM" id="SSF47384">
    <property type="entry name" value="Homodimeric domain of signal transducing histidine kinase"/>
    <property type="match status" value="1"/>
</dbReference>
<dbReference type="SUPFAM" id="SSF55785">
    <property type="entry name" value="PYP-like sensor domain (PAS domain)"/>
    <property type="match status" value="1"/>
</dbReference>
<keyword evidence="6" id="KW-0597">Phosphoprotein</keyword>
<feature type="transmembrane region" description="Helical" evidence="15">
    <location>
        <begin position="54"/>
        <end position="74"/>
    </location>
</feature>
<evidence type="ECO:0000256" key="3">
    <source>
        <dbReference type="ARBA" id="ARBA00004236"/>
    </source>
</evidence>
<evidence type="ECO:0000259" key="17">
    <source>
        <dbReference type="PROSITE" id="PS50112"/>
    </source>
</evidence>
<dbReference type="Gene3D" id="3.30.565.10">
    <property type="entry name" value="Histidine kinase-like ATPase, C-terminal domain"/>
    <property type="match status" value="1"/>
</dbReference>
<dbReference type="CDD" id="cd06225">
    <property type="entry name" value="HAMP"/>
    <property type="match status" value="1"/>
</dbReference>
<sequence>MKVMNIKSKLTLAIGILVAMIVLLVVLSVVNLQILTATEPDSPAAGPGLQRALLWIYVVGAACICIGIGMWLRLPASIDNPIKELTNAIQEIANHNYEKRLELNSSEEFSEVSKNFNRMAKRLEDYHASTLSDMMASKKYMETIINSINEPIIGLNNDMEILFINDEALNVINLKREEVIKHSAQDISLRNDLLRRLIRELVEIPGEPVKDKEKEKKEPLKIYADNKESFFQVKYMSISQPGKDGVTMEKKGYVIMLKNITEFKELDSAKTTFISTISHELKTPISAIMMSLQLLEDQRIGALNEEQEDLANSIKENSERLLNITGELLNMTQVESGKLQLKPKITKPIELIEYAIKANRVQAEKFNIQIEVEYPEDKIGKLFVDSEKIAWVLTNLLSNAIRYSPENGRVVIGARQTDDGFIEMFVRDFGKGIDPRYHKSIFDHYFRVPGTKVQGSGLGLSISRDFVEAHNGTLTVDSKLGEGSTFVMRLKA</sequence>
<keyword evidence="11" id="KW-0067">ATP-binding</keyword>
<dbReference type="GO" id="GO:0005524">
    <property type="term" value="F:ATP binding"/>
    <property type="evidence" value="ECO:0007669"/>
    <property type="project" value="UniProtKB-KW"/>
</dbReference>
<dbReference type="InterPro" id="IPR003594">
    <property type="entry name" value="HATPase_dom"/>
</dbReference>
<dbReference type="Pfam" id="PF00672">
    <property type="entry name" value="HAMP"/>
    <property type="match status" value="1"/>
</dbReference>
<dbReference type="PROSITE" id="PS50885">
    <property type="entry name" value="HAMP"/>
    <property type="match status" value="1"/>
</dbReference>
<evidence type="ECO:0000256" key="10">
    <source>
        <dbReference type="ARBA" id="ARBA00022777"/>
    </source>
</evidence>
<evidence type="ECO:0000313" key="20">
    <source>
        <dbReference type="Proteomes" id="UP000186631"/>
    </source>
</evidence>
<dbReference type="Gene3D" id="6.10.340.10">
    <property type="match status" value="1"/>
</dbReference>
<dbReference type="GO" id="GO:0007234">
    <property type="term" value="P:osmosensory signaling via phosphorelay pathway"/>
    <property type="evidence" value="ECO:0007669"/>
    <property type="project" value="TreeGrafter"/>
</dbReference>
<dbReference type="InterPro" id="IPR005467">
    <property type="entry name" value="His_kinase_dom"/>
</dbReference>
<dbReference type="AlphaFoldDB" id="A0A1Q6ISJ5"/>
<comment type="caution">
    <text evidence="19">The sequence shown here is derived from an EMBL/GenBank/DDBJ whole genome shotgun (WGS) entry which is preliminary data.</text>
</comment>
<organism evidence="19 20">
    <name type="scientific">Phocaeicola vulgatus</name>
    <name type="common">Bacteroides vulgatus</name>
    <dbReference type="NCBI Taxonomy" id="821"/>
    <lineage>
        <taxon>Bacteria</taxon>
        <taxon>Pseudomonadati</taxon>
        <taxon>Bacteroidota</taxon>
        <taxon>Bacteroidia</taxon>
        <taxon>Bacteroidales</taxon>
        <taxon>Bacteroidaceae</taxon>
        <taxon>Phocaeicola</taxon>
    </lineage>
</organism>
<dbReference type="GO" id="GO:0030295">
    <property type="term" value="F:protein kinase activator activity"/>
    <property type="evidence" value="ECO:0007669"/>
    <property type="project" value="TreeGrafter"/>
</dbReference>
<dbReference type="SUPFAM" id="SSF55874">
    <property type="entry name" value="ATPase domain of HSP90 chaperone/DNA topoisomerase II/histidine kinase"/>
    <property type="match status" value="1"/>
</dbReference>
<evidence type="ECO:0000256" key="14">
    <source>
        <dbReference type="ARBA" id="ARBA00023136"/>
    </source>
</evidence>
<comment type="subcellular location">
    <subcellularLocation>
        <location evidence="3">Cell membrane</location>
    </subcellularLocation>
    <subcellularLocation>
        <location evidence="2">Membrane</location>
        <topology evidence="2">Multi-pass membrane protein</topology>
    </subcellularLocation>
</comment>
<keyword evidence="13" id="KW-0902">Two-component regulatory system</keyword>
<evidence type="ECO:0000256" key="4">
    <source>
        <dbReference type="ARBA" id="ARBA00012438"/>
    </source>
</evidence>
<keyword evidence="8 15" id="KW-0812">Transmembrane</keyword>
<name>A0A1Q6ISJ5_PHOVU</name>
<evidence type="ECO:0000259" key="16">
    <source>
        <dbReference type="PROSITE" id="PS50109"/>
    </source>
</evidence>
<proteinExistence type="predicted"/>
<dbReference type="Pfam" id="PF00512">
    <property type="entry name" value="HisKA"/>
    <property type="match status" value="1"/>
</dbReference>
<evidence type="ECO:0000256" key="9">
    <source>
        <dbReference type="ARBA" id="ARBA00022741"/>
    </source>
</evidence>
<dbReference type="CDD" id="cd00082">
    <property type="entry name" value="HisKA"/>
    <property type="match status" value="1"/>
</dbReference>
<evidence type="ECO:0000256" key="8">
    <source>
        <dbReference type="ARBA" id="ARBA00022692"/>
    </source>
</evidence>
<dbReference type="PROSITE" id="PS50112">
    <property type="entry name" value="PAS"/>
    <property type="match status" value="1"/>
</dbReference>
<dbReference type="InterPro" id="IPR004358">
    <property type="entry name" value="Sig_transdc_His_kin-like_C"/>
</dbReference>
<gene>
    <name evidence="19" type="ORF">BHV80_16410</name>
</gene>
<accession>A0A1Q6ISJ5</accession>
<keyword evidence="14 15" id="KW-0472">Membrane</keyword>
<protein>
    <recommendedName>
        <fullName evidence="4">histidine kinase</fullName>
        <ecNumber evidence="4">2.7.13.3</ecNumber>
    </recommendedName>
</protein>
<comment type="catalytic activity">
    <reaction evidence="1">
        <text>ATP + protein L-histidine = ADP + protein N-phospho-L-histidine.</text>
        <dbReference type="EC" id="2.7.13.3"/>
    </reaction>
</comment>
<feature type="domain" description="HAMP" evidence="18">
    <location>
        <begin position="76"/>
        <end position="128"/>
    </location>
</feature>
<dbReference type="GO" id="GO:0000155">
    <property type="term" value="F:phosphorelay sensor kinase activity"/>
    <property type="evidence" value="ECO:0007669"/>
    <property type="project" value="InterPro"/>
</dbReference>
<dbReference type="SMART" id="SM00304">
    <property type="entry name" value="HAMP"/>
    <property type="match status" value="1"/>
</dbReference>